<dbReference type="STRING" id="29655.A0A0K9NMF4"/>
<dbReference type="OrthoDB" id="1910803at2759"/>
<reference evidence="4" key="1">
    <citation type="journal article" date="2016" name="Nature">
        <title>The genome of the seagrass Zostera marina reveals angiosperm adaptation to the sea.</title>
        <authorList>
            <person name="Olsen J.L."/>
            <person name="Rouze P."/>
            <person name="Verhelst B."/>
            <person name="Lin Y.-C."/>
            <person name="Bayer T."/>
            <person name="Collen J."/>
            <person name="Dattolo E."/>
            <person name="De Paoli E."/>
            <person name="Dittami S."/>
            <person name="Maumus F."/>
            <person name="Michel G."/>
            <person name="Kersting A."/>
            <person name="Lauritano C."/>
            <person name="Lohaus R."/>
            <person name="Toepel M."/>
            <person name="Tonon T."/>
            <person name="Vanneste K."/>
            <person name="Amirebrahimi M."/>
            <person name="Brakel J."/>
            <person name="Bostroem C."/>
            <person name="Chovatia M."/>
            <person name="Grimwood J."/>
            <person name="Jenkins J.W."/>
            <person name="Jueterbock A."/>
            <person name="Mraz A."/>
            <person name="Stam W.T."/>
            <person name="Tice H."/>
            <person name="Bornberg-Bauer E."/>
            <person name="Green P.J."/>
            <person name="Pearson G.A."/>
            <person name="Procaccini G."/>
            <person name="Duarte C.M."/>
            <person name="Schmutz J."/>
            <person name="Reusch T.B.H."/>
            <person name="Van de Peer Y."/>
        </authorList>
    </citation>
    <scope>NUCLEOTIDE SEQUENCE [LARGE SCALE GENOMIC DNA]</scope>
    <source>
        <strain evidence="4">cv. Finnish</strain>
    </source>
</reference>
<dbReference type="InterPro" id="IPR003774">
    <property type="entry name" value="AlgH-like"/>
</dbReference>
<dbReference type="Gene3D" id="3.40.1740.10">
    <property type="entry name" value="VC0467-like"/>
    <property type="match status" value="1"/>
</dbReference>
<dbReference type="Pfam" id="PF02622">
    <property type="entry name" value="DUF179"/>
    <property type="match status" value="1"/>
</dbReference>
<organism evidence="3 4">
    <name type="scientific">Zostera marina</name>
    <name type="common">Eelgrass</name>
    <dbReference type="NCBI Taxonomy" id="29655"/>
    <lineage>
        <taxon>Eukaryota</taxon>
        <taxon>Viridiplantae</taxon>
        <taxon>Streptophyta</taxon>
        <taxon>Embryophyta</taxon>
        <taxon>Tracheophyta</taxon>
        <taxon>Spermatophyta</taxon>
        <taxon>Magnoliopsida</taxon>
        <taxon>Liliopsida</taxon>
        <taxon>Zosteraceae</taxon>
        <taxon>Zostera</taxon>
    </lineage>
</organism>
<dbReference type="SUPFAM" id="SSF52833">
    <property type="entry name" value="Thioredoxin-like"/>
    <property type="match status" value="1"/>
</dbReference>
<dbReference type="AlphaFoldDB" id="A0A0K9NMF4"/>
<protein>
    <recommendedName>
        <fullName evidence="2">Thioredoxin domain-containing protein</fullName>
    </recommendedName>
</protein>
<dbReference type="InterPro" id="IPR013766">
    <property type="entry name" value="Thioredoxin_domain"/>
</dbReference>
<accession>A0A0K9NMF4</accession>
<sequence length="1106" mass="125778">MKNANLSISLFILLSSIAYGIFDFDSIGGMGSEFDWQILTRRNYSSQIRHHSHLLLMITVPWSGEARTLKKEISRLVSTGDERPRNLKLMVVHKNSDILLADILGATDEITLLYYHNANRFRYQGRLHGRSIVSSVFYLMSFQPEEVPLEFLSNENELKSFMQSTDEAVFLVELCGWSSRLLHPRDGDTIGQCSATGIEPFLFTGTENLKGTINKKQTCKVENESPWFDGIFWNDKHNEKRCTLDDFRRYKSFFPKFIEAAREFFIPPESFRFGLVSDRSLLPFLGVESSDTWMLIQWISGCENCSKIIEVGDDIRTTLQTQNSLGVKELDGDQSNHYPTFSMNNPSIILLIDRSSLSSQIREKSKSSLEMFRKFAQQNRFSGQMLRRKDKFGGNKQASDVHGHLRTKLPPGQKAVKLKDNSAFMIINDGNIVSLGKSFRGTQDSSGYNLLSELLKQKYPETKLSFLAKEVGFQLLSEDFDVKVISLPLNVNIKKSGSKNKDITEDSQNFETLNEVDDSVDEATVSTSKDGKYPENLHVSEYKEILNEDDVIGKNPEALLDYANEEKNRIEEDCSATEVQNRIEEAHFHHSDEISSGMNSYEDNQNSIIESSSGCDVTTEECSITEHNSMDNQLHHVQFTGSYYVSDGGYRLLEALTGNTKIPSVVILDPMSQKHYVLHEESDFCHSSLVNFVSEFLNGSLASCQHSESVVFNQRDAPAPPFVNLDFHETNAIPRITVKMLSELSLGLKHDYKECETSQDYSPICASDKDVLMLFSNSWCGFCMRLELVVREVYRAFQALSNKLKRVDMEDIQISVPSIFYVDCMHNDCSSILELLGKEESYPTLLLLPAEKKDVVSYEGDMSVNDVIEFLTTRGTHTNNLNRYKGLLWTKWQQKNMENNEIQATRHEEVVNDKHNSPLDGILIGRKNDQPVVSHTLDDFHDEQRQLDIAVGFILSSTAKLLNAPPFDNSSVLIVNVEKNVGFQGLIINKRMSWDFLEDFNETHEPIKQSSLFYGGPVIFQNLPFVSLTEKAKTGFSEVYAGLYYGNSYITRSAIDAIRSGNQSASDYRFFLGFSNWEWNQLFNEIADGAWDLSPGNYEQLKWPEL</sequence>
<evidence type="ECO:0000313" key="3">
    <source>
        <dbReference type="EMBL" id="KMZ57257.1"/>
    </source>
</evidence>
<feature type="domain" description="Thioredoxin" evidence="2">
    <location>
        <begin position="713"/>
        <end position="876"/>
    </location>
</feature>
<dbReference type="PROSITE" id="PS51352">
    <property type="entry name" value="THIOREDOXIN_2"/>
    <property type="match status" value="1"/>
</dbReference>
<gene>
    <name evidence="3" type="ORF">ZOSMA_88G00770</name>
</gene>
<proteinExistence type="predicted"/>
<feature type="signal peptide" evidence="1">
    <location>
        <begin position="1"/>
        <end position="20"/>
    </location>
</feature>
<name>A0A0K9NMF4_ZOSMR</name>
<dbReference type="PANTHER" id="PTHR31984:SF12">
    <property type="entry name" value="THIOREDOXIN DOMAIN-CONTAINING PROTEIN"/>
    <property type="match status" value="1"/>
</dbReference>
<dbReference type="EMBL" id="LFYR01002101">
    <property type="protein sequence ID" value="KMZ57257.1"/>
    <property type="molecule type" value="Genomic_DNA"/>
</dbReference>
<evidence type="ECO:0000313" key="4">
    <source>
        <dbReference type="Proteomes" id="UP000036987"/>
    </source>
</evidence>
<dbReference type="OMA" id="QHYVFPE"/>
<keyword evidence="4" id="KW-1185">Reference proteome</keyword>
<evidence type="ECO:0000256" key="1">
    <source>
        <dbReference type="SAM" id="SignalP"/>
    </source>
</evidence>
<comment type="caution">
    <text evidence="3">The sequence shown here is derived from an EMBL/GenBank/DDBJ whole genome shotgun (WGS) entry which is preliminary data.</text>
</comment>
<dbReference type="InterPro" id="IPR036249">
    <property type="entry name" value="Thioredoxin-like_sf"/>
</dbReference>
<feature type="chain" id="PRO_5005527099" description="Thioredoxin domain-containing protein" evidence="1">
    <location>
        <begin position="21"/>
        <end position="1106"/>
    </location>
</feature>
<dbReference type="Proteomes" id="UP000036987">
    <property type="component" value="Unassembled WGS sequence"/>
</dbReference>
<dbReference type="Gene3D" id="3.40.30.10">
    <property type="entry name" value="Glutaredoxin"/>
    <property type="match status" value="2"/>
</dbReference>
<dbReference type="PANTHER" id="PTHR31984">
    <property type="entry name" value="TRANSPORTER, PUTATIVE (DUF179)-RELATED"/>
    <property type="match status" value="1"/>
</dbReference>
<evidence type="ECO:0000259" key="2">
    <source>
        <dbReference type="PROSITE" id="PS51352"/>
    </source>
</evidence>
<dbReference type="SUPFAM" id="SSF143456">
    <property type="entry name" value="VC0467-like"/>
    <property type="match status" value="1"/>
</dbReference>
<keyword evidence="1" id="KW-0732">Signal</keyword>